<protein>
    <submittedName>
        <fullName evidence="2">Uncharacterized protein</fullName>
    </submittedName>
</protein>
<sequence>MENLKKGRQTTRRWIQRQRRQPARDSDAETADDEGFRGSEGRRQGLQMPQWQTARASERRDKEQHDRRQTPQKLNPQPPKSSRVHLWRVGWVGYLRRGGGAICGERREEGGRRRAAGARERVGECDARRRRSRAWRGHRSKERRLSAAAAAVVRGGIRVAVVSETAARAGKAEEDLRRVERNSNGGCGISVAAEWKEEKEEVVSRDRSTTTTTTTPWLEGRSGERTTLVQRLAVTTARTTLVKAARGDGRRRRKRNKKNAVGRSRTSAAALAA</sequence>
<gene>
    <name evidence="2" type="ORF">Scep_027578</name>
</gene>
<organism evidence="2 3">
    <name type="scientific">Stephania cephalantha</name>
    <dbReference type="NCBI Taxonomy" id="152367"/>
    <lineage>
        <taxon>Eukaryota</taxon>
        <taxon>Viridiplantae</taxon>
        <taxon>Streptophyta</taxon>
        <taxon>Embryophyta</taxon>
        <taxon>Tracheophyta</taxon>
        <taxon>Spermatophyta</taxon>
        <taxon>Magnoliopsida</taxon>
        <taxon>Ranunculales</taxon>
        <taxon>Menispermaceae</taxon>
        <taxon>Menispermoideae</taxon>
        <taxon>Cissampelideae</taxon>
        <taxon>Stephania</taxon>
    </lineage>
</organism>
<reference evidence="2 3" key="1">
    <citation type="submission" date="2024-01" db="EMBL/GenBank/DDBJ databases">
        <title>Genome assemblies of Stephania.</title>
        <authorList>
            <person name="Yang L."/>
        </authorList>
    </citation>
    <scope>NUCLEOTIDE SEQUENCE [LARGE SCALE GENOMIC DNA]</scope>
    <source>
        <strain evidence="2">JXDWG</strain>
        <tissue evidence="2">Leaf</tissue>
    </source>
</reference>
<dbReference type="EMBL" id="JBBNAG010000012">
    <property type="protein sequence ID" value="KAK9088496.1"/>
    <property type="molecule type" value="Genomic_DNA"/>
</dbReference>
<dbReference type="AlphaFoldDB" id="A0AAP0E8D8"/>
<feature type="compositionally biased region" description="Basic and acidic residues" evidence="1">
    <location>
        <begin position="34"/>
        <end position="43"/>
    </location>
</feature>
<feature type="compositionally biased region" description="Basic residues" evidence="1">
    <location>
        <begin position="249"/>
        <end position="260"/>
    </location>
</feature>
<dbReference type="Proteomes" id="UP001419268">
    <property type="component" value="Unassembled WGS sequence"/>
</dbReference>
<feature type="compositionally biased region" description="Basic and acidic residues" evidence="1">
    <location>
        <begin position="56"/>
        <end position="69"/>
    </location>
</feature>
<proteinExistence type="predicted"/>
<feature type="region of interest" description="Disordered" evidence="1">
    <location>
        <begin position="241"/>
        <end position="273"/>
    </location>
</feature>
<feature type="region of interest" description="Disordered" evidence="1">
    <location>
        <begin position="1"/>
        <end position="82"/>
    </location>
</feature>
<accession>A0AAP0E8D8</accession>
<name>A0AAP0E8D8_9MAGN</name>
<evidence type="ECO:0000256" key="1">
    <source>
        <dbReference type="SAM" id="MobiDB-lite"/>
    </source>
</evidence>
<feature type="compositionally biased region" description="Basic residues" evidence="1">
    <location>
        <begin position="1"/>
        <end position="21"/>
    </location>
</feature>
<evidence type="ECO:0000313" key="2">
    <source>
        <dbReference type="EMBL" id="KAK9088496.1"/>
    </source>
</evidence>
<keyword evidence="3" id="KW-1185">Reference proteome</keyword>
<evidence type="ECO:0000313" key="3">
    <source>
        <dbReference type="Proteomes" id="UP001419268"/>
    </source>
</evidence>
<feature type="region of interest" description="Disordered" evidence="1">
    <location>
        <begin position="200"/>
        <end position="219"/>
    </location>
</feature>
<comment type="caution">
    <text evidence="2">The sequence shown here is derived from an EMBL/GenBank/DDBJ whole genome shotgun (WGS) entry which is preliminary data.</text>
</comment>